<dbReference type="NCBIfam" id="TIGR03696">
    <property type="entry name" value="Rhs_assc_core"/>
    <property type="match status" value="1"/>
</dbReference>
<feature type="region of interest" description="Disordered" evidence="2">
    <location>
        <begin position="62"/>
        <end position="96"/>
    </location>
</feature>
<organism evidence="5 6">
    <name type="scientific">Nonomuraea angiospora</name>
    <dbReference type="NCBI Taxonomy" id="46172"/>
    <lineage>
        <taxon>Bacteria</taxon>
        <taxon>Bacillati</taxon>
        <taxon>Actinomycetota</taxon>
        <taxon>Actinomycetes</taxon>
        <taxon>Streptosporangiales</taxon>
        <taxon>Streptosporangiaceae</taxon>
        <taxon>Nonomuraea</taxon>
    </lineage>
</organism>
<feature type="region of interest" description="Disordered" evidence="2">
    <location>
        <begin position="1834"/>
        <end position="1869"/>
    </location>
</feature>
<keyword evidence="3" id="KW-0732">Signal</keyword>
<dbReference type="Gene3D" id="2.180.10.10">
    <property type="entry name" value="RHS repeat-associated core"/>
    <property type="match status" value="2"/>
</dbReference>
<dbReference type="InterPro" id="IPR006530">
    <property type="entry name" value="YD"/>
</dbReference>
<feature type="signal peptide" evidence="3">
    <location>
        <begin position="1"/>
        <end position="36"/>
    </location>
</feature>
<comment type="caution">
    <text evidence="5">The sequence shown here is derived from an EMBL/GenBank/DDBJ whole genome shotgun (WGS) entry which is preliminary data.</text>
</comment>
<feature type="domain" description="Teneurin-like YD-shell" evidence="4">
    <location>
        <begin position="1621"/>
        <end position="1813"/>
    </location>
</feature>
<dbReference type="InterPro" id="IPR022385">
    <property type="entry name" value="Rhs_assc_core"/>
</dbReference>
<reference evidence="5 6" key="1">
    <citation type="submission" date="2020-10" db="EMBL/GenBank/DDBJ databases">
        <title>Sequencing the genomes of 1000 actinobacteria strains.</title>
        <authorList>
            <person name="Klenk H.-P."/>
        </authorList>
    </citation>
    <scope>NUCLEOTIDE SEQUENCE [LARGE SCALE GENOMIC DNA]</scope>
    <source>
        <strain evidence="5 6">DSM 43173</strain>
    </source>
</reference>
<feature type="compositionally biased region" description="Gly residues" evidence="2">
    <location>
        <begin position="1845"/>
        <end position="1857"/>
    </location>
</feature>
<dbReference type="InterPro" id="IPR056823">
    <property type="entry name" value="TEN-like_YD-shell"/>
</dbReference>
<name>A0ABR9LUX6_9ACTN</name>
<evidence type="ECO:0000259" key="4">
    <source>
        <dbReference type="Pfam" id="PF25023"/>
    </source>
</evidence>
<dbReference type="EMBL" id="JADBEK010000001">
    <property type="protein sequence ID" value="MBE1584451.1"/>
    <property type="molecule type" value="Genomic_DNA"/>
</dbReference>
<evidence type="ECO:0000256" key="2">
    <source>
        <dbReference type="SAM" id="MobiDB-lite"/>
    </source>
</evidence>
<protein>
    <submittedName>
        <fullName evidence="5">RHS repeat-associated protein</fullName>
    </submittedName>
</protein>
<feature type="compositionally biased region" description="Low complexity" evidence="2">
    <location>
        <begin position="67"/>
        <end position="95"/>
    </location>
</feature>
<feature type="region of interest" description="Disordered" evidence="2">
    <location>
        <begin position="183"/>
        <end position="221"/>
    </location>
</feature>
<accession>A0ABR9LUX6</accession>
<evidence type="ECO:0000313" key="6">
    <source>
        <dbReference type="Proteomes" id="UP000633509"/>
    </source>
</evidence>
<gene>
    <name evidence="5" type="ORF">H4W80_002709</name>
</gene>
<evidence type="ECO:0000256" key="1">
    <source>
        <dbReference type="ARBA" id="ARBA00022737"/>
    </source>
</evidence>
<dbReference type="PANTHER" id="PTHR32305">
    <property type="match status" value="1"/>
</dbReference>
<sequence length="2095" mass="225902">MGRSKSPGRLTRHLAALSAVVVAAGMLVAVPQQASAAPMKEPPGVGKTERVVAGRPLKAVARKPDPAARGATPPTARWPRPGAAEAEVEGAAQEQRAGDLPVWVRAPRGTDRNVVPAAGKVKIQIMDRAAGERAGVDGVVFGVTADGSVGVELDYSGFAGAYGGSYGSRLRLVRLPSCALTTPSNPECRTTTPVASHNDTERKRLSADVTPSSPSASASTGGQTVLAAVAGGSGDKGDYSATKLSSSATWSVSEQSGDFSWSYPIRVPPVPGELTPKVGFSYSSGAMDGRTSNTNNQPSWVGEGFDYWPGYIQRGYKPCADDGAPKDEWGTPPGDQCWAYDNAAISWNGKGGELVQAGDGTWRLKNDDGTRVERLKDTGTANGDDDGEYWKLTTPDGVQYFFGLNRLPGWSSGKPETGSAWTQPVFGDDAGEPCHGDTFAKSWCQQAYRWNLDYVVDPRGNAITYFYKQEGNRYGRDLEPADDTPYVRGGWLDRIEYGRRADSLFTGNAPALVVFRVSERCLGDAPACAPDKIDDTPLNWPDVPWDLNCAAGTECKGTHGALTPTFWSRKRLTEVKTQVQKADGTYRDVESWTLDHDWGDADVDRALLLKSIKHTGLASGTAITLPLVTFNHVQLPNRVDKQGDDIAPFVKYRLGAIYDESGGQIDVNYSDEDCTLGSLPKPETNTHRCFPVKWTPAGYEEPIQDWFHKYVVTRVVRSDRTGGGPDMLTSYDYPDGAAWHFDDDDGITKEKYKTWSQWRGYGRVQVTTGGWNDPRSLTEHLYLRGMDGDRLNADGGAKSVKISDGEGGEHVDHDALAGFELKRTEFAGPGGAVEVKTVNTPWRRQTASRTRSWGTVTANLVNVAKTHTWTALDGGKWRETESSVTYEPTVGLVTQTDDEGDVSTNADDRCVRVSYAQDNKRWMLNFPSGSETVSVSCSVTPDRSKQLLEAERSSYDGGAVGAAPAKGLLTKSEEIAAHDGTKATYVATETSTYDSYGRDLTSKDAAGNVTTTVFTDTAGLTTEVRVTGPPAKPGDETTAHVIREERDPAFGLPTAKVDADGKRTDLQYDALGRLGAVWLPDRSKQGKQTPNLEFSYRIADGQIIAIGTRRLTAEGDQTAPTYELYDGWLRLRQVQDPGPGGGRLIADTLYDSRGNLAREYGQYYSTGAPSTSLFGPYEGNVESQTAHDYDGRNRETVRRFLVGNGETREKWRTTTAYSGDRTSVTPPPGATASTSVFDARGRLVELRQYRGGTPAGAYDATSYTYTPMGDQATVKDGVGNTWTHHYDLRRREIQTDDPDKGTTKYTYDDLDRVTSIEDARHRKVFTTYDALGRKTEVREGAADGPVITAWAYDTVHKGQLSSATRYTDGQAYTTAVNAYDSLDRVIRTTVTIPASEGKLAGSYQFDNRYKLDGTTQSTSFPDSGGLAAETVVYGYDELRRPTTTSGLTPYVTRSTHSLTGKPEQYELSTGGKKAWLTYSYEFGTQRLHSSRTDREEVAGVDRAATYGYDPAGNITMISDVSRDGTDTQCFAYDYLRRMSEAWSQGTPSCAGTPAAGVVGGVAPYWQSFTYDPTGNRTKEVQHGVGGVADTIRSYTYPAPGAPRPHALSSLTQTGGAGARSDTYTYDDIGNTLSRNDQSLEWDVEGRLSKTTEGGKATSYGYDADGNRLIRRDPAGATLYLPGMELRLDNVTAKVEATRYYVHDTVTVAVRTPKGVTFLAADQNGTGELAIDAATQQLSQRRFTPFGQRRGTSVGTWPGERGFVGGTDDPTGLTHLGAREYDPATGRFISVDPIIDSQDPQQMNAYAYANNNPVTFTDPDGKIFHGPFHPPFPPGGGSVGDWIDRAGGGSSGGSGHHGGNGRRSNPAGGVSSFAKKSVSTFCGLGMPLQNFCQNAVEGVDPRKFDGLSWLLLGLGAAADGFDSRAGRSAAIALRNYDRIRKTGSALILTNRNRWLNRGARLWYNGDANRALYRGIKWGRRLSKAGKFLGVVGYGLEFGVTAYEQYEEDEGSGLTKGERVGRATLRGGTVATSAALGAGAGVGLCLPGTVVIAAACGAAGGYVGGLLGGLAADTVIKTYDKVKSGWSKVKKGWNKIF</sequence>
<dbReference type="RefSeq" id="WP_192785373.1">
    <property type="nucleotide sequence ID" value="NZ_JADBEK010000001.1"/>
</dbReference>
<keyword evidence="1" id="KW-0677">Repeat</keyword>
<feature type="compositionally biased region" description="Polar residues" evidence="2">
    <location>
        <begin position="183"/>
        <end position="197"/>
    </location>
</feature>
<evidence type="ECO:0000313" key="5">
    <source>
        <dbReference type="EMBL" id="MBE1584451.1"/>
    </source>
</evidence>
<feature type="chain" id="PRO_5045166488" evidence="3">
    <location>
        <begin position="37"/>
        <end position="2095"/>
    </location>
</feature>
<feature type="region of interest" description="Disordered" evidence="2">
    <location>
        <begin position="1746"/>
        <end position="1772"/>
    </location>
</feature>
<feature type="compositionally biased region" description="Low complexity" evidence="2">
    <location>
        <begin position="210"/>
        <end position="221"/>
    </location>
</feature>
<proteinExistence type="predicted"/>
<dbReference type="InterPro" id="IPR050708">
    <property type="entry name" value="T6SS_VgrG/RHS"/>
</dbReference>
<dbReference type="Proteomes" id="UP000633509">
    <property type="component" value="Unassembled WGS sequence"/>
</dbReference>
<dbReference type="NCBIfam" id="TIGR01643">
    <property type="entry name" value="YD_repeat_2x"/>
    <property type="match status" value="3"/>
</dbReference>
<dbReference type="PANTHER" id="PTHR32305:SF17">
    <property type="entry name" value="TRNA NUCLEASE WAPA"/>
    <property type="match status" value="1"/>
</dbReference>
<keyword evidence="6" id="KW-1185">Reference proteome</keyword>
<dbReference type="Pfam" id="PF25023">
    <property type="entry name" value="TEN_YD-shell"/>
    <property type="match status" value="1"/>
</dbReference>
<evidence type="ECO:0000256" key="3">
    <source>
        <dbReference type="SAM" id="SignalP"/>
    </source>
</evidence>